<dbReference type="PANTHER" id="PTHR33473">
    <property type="entry name" value="ATP-DEPENDENT CLP PROTEASE ADAPTER PROTEIN CLPS1, CHLOROPLASTIC"/>
    <property type="match status" value="1"/>
</dbReference>
<evidence type="ECO:0000259" key="3">
    <source>
        <dbReference type="Pfam" id="PF02617"/>
    </source>
</evidence>
<dbReference type="InterPro" id="IPR003769">
    <property type="entry name" value="ClpS_core"/>
</dbReference>
<dbReference type="InterPro" id="IPR022935">
    <property type="entry name" value="ClpS"/>
</dbReference>
<feature type="domain" description="Adaptor protein ClpS core" evidence="3">
    <location>
        <begin position="113"/>
        <end position="180"/>
    </location>
</feature>
<accession>A0A7S0HC99</accession>
<dbReference type="Gene3D" id="3.30.1390.10">
    <property type="match status" value="1"/>
</dbReference>
<dbReference type="GO" id="GO:0006508">
    <property type="term" value="P:proteolysis"/>
    <property type="evidence" value="ECO:0007669"/>
    <property type="project" value="InterPro"/>
</dbReference>
<evidence type="ECO:0000256" key="2">
    <source>
        <dbReference type="SAM" id="SignalP"/>
    </source>
</evidence>
<organism evidence="4">
    <name type="scientific">Hanusia phi</name>
    <dbReference type="NCBI Taxonomy" id="3032"/>
    <lineage>
        <taxon>Eukaryota</taxon>
        <taxon>Cryptophyceae</taxon>
        <taxon>Pyrenomonadales</taxon>
        <taxon>Geminigeraceae</taxon>
        <taxon>Hanusia</taxon>
    </lineage>
</organism>
<dbReference type="Pfam" id="PF02617">
    <property type="entry name" value="ClpS"/>
    <property type="match status" value="1"/>
</dbReference>
<dbReference type="EMBL" id="HBEO01002928">
    <property type="protein sequence ID" value="CAD8468752.1"/>
    <property type="molecule type" value="Transcribed_RNA"/>
</dbReference>
<protein>
    <recommendedName>
        <fullName evidence="3">Adaptor protein ClpS core domain-containing protein</fullName>
    </recommendedName>
</protein>
<dbReference type="InterPro" id="IPR014719">
    <property type="entry name" value="Ribosomal_bL12_C/ClpS-like"/>
</dbReference>
<dbReference type="PANTHER" id="PTHR33473:SF17">
    <property type="entry name" value="ATP-DEPENDENT CLP PROTEASE ADAPTER PROTEIN CLPS1, CHLOROPLASTIC"/>
    <property type="match status" value="1"/>
</dbReference>
<keyword evidence="2" id="KW-0732">Signal</keyword>
<name>A0A7S0HC99_9CRYP</name>
<feature type="chain" id="PRO_5031319491" description="Adaptor protein ClpS core domain-containing protein" evidence="2">
    <location>
        <begin position="21"/>
        <end position="193"/>
    </location>
</feature>
<feature type="region of interest" description="Disordered" evidence="1">
    <location>
        <begin position="56"/>
        <end position="88"/>
    </location>
</feature>
<feature type="compositionally biased region" description="Gly residues" evidence="1">
    <location>
        <begin position="64"/>
        <end position="76"/>
    </location>
</feature>
<sequence>MVQSSCVLLGLLLLVADANGFGFSPMLNLRKDSRMPALCQRQTPLAAVMMARPGDGGASKINKGGSGGGNVGGKGGPNFSQDQEGGGAGVAVLTKPPDLDKAADYEKKEQVDKEPIWRVLLHNDDVHTFDYVIDTIVKVVRTVTRKKAHRITMEAHKSGLATVTTTWKQLAREYSLGLQKAGLTSSIAPEKKC</sequence>
<dbReference type="SUPFAM" id="SSF54736">
    <property type="entry name" value="ClpS-like"/>
    <property type="match status" value="1"/>
</dbReference>
<proteinExistence type="predicted"/>
<evidence type="ECO:0000256" key="1">
    <source>
        <dbReference type="SAM" id="MobiDB-lite"/>
    </source>
</evidence>
<feature type="signal peptide" evidence="2">
    <location>
        <begin position="1"/>
        <end position="20"/>
    </location>
</feature>
<gene>
    <name evidence="4" type="ORF">HPHI1048_LOCUS2082</name>
</gene>
<evidence type="ECO:0000313" key="4">
    <source>
        <dbReference type="EMBL" id="CAD8468752.1"/>
    </source>
</evidence>
<dbReference type="AlphaFoldDB" id="A0A7S0HC99"/>
<dbReference type="GO" id="GO:0030163">
    <property type="term" value="P:protein catabolic process"/>
    <property type="evidence" value="ECO:0007669"/>
    <property type="project" value="InterPro"/>
</dbReference>
<reference evidence="4" key="1">
    <citation type="submission" date="2021-01" db="EMBL/GenBank/DDBJ databases">
        <authorList>
            <person name="Corre E."/>
            <person name="Pelletier E."/>
            <person name="Niang G."/>
            <person name="Scheremetjew M."/>
            <person name="Finn R."/>
            <person name="Kale V."/>
            <person name="Holt S."/>
            <person name="Cochrane G."/>
            <person name="Meng A."/>
            <person name="Brown T."/>
            <person name="Cohen L."/>
        </authorList>
    </citation>
    <scope>NUCLEOTIDE SEQUENCE</scope>
    <source>
        <strain evidence="4">CCMP325</strain>
    </source>
</reference>